<sequence>RKIFLHYFNLSKKKKLSFLAGKEAAYFFEESKHAVSRLAEKTTKSSKTPIHSNSNSESPDILPEILRHSLPAKIYRTEVCSDSSLSTWAKWALPKSTNASVSPDVLNPLTGFLSLPQVTFGPKRWQLPTAQSSVTASTANELRLQHQTHINPDKARAAAEGLAHIGKAFAVATAIIFGSAALTFGFFASQLDLHNTDDIRTKGRDLVRPKFENIKEQLHPLKHWAENTSKKWHLKNEQDIKERPIVKKLSKILRAKDSA</sequence>
<evidence type="ECO:0000313" key="2">
    <source>
        <dbReference type="EnsemblPlants" id="AUR62017163-RA:cds"/>
    </source>
</evidence>
<feature type="region of interest" description="Disordered" evidence="1">
    <location>
        <begin position="39"/>
        <end position="62"/>
    </location>
</feature>
<dbReference type="PANTHER" id="PTHR36704">
    <property type="entry name" value="PROTEIN, PUTATIVE-RELATED"/>
    <property type="match status" value="1"/>
</dbReference>
<accession>A0A803LQD4</accession>
<reference evidence="2" key="2">
    <citation type="submission" date="2021-03" db="UniProtKB">
        <authorList>
            <consortium name="EnsemblPlants"/>
        </authorList>
    </citation>
    <scope>IDENTIFICATION</scope>
</reference>
<dbReference type="OMA" id="QPKFDMI"/>
<proteinExistence type="predicted"/>
<organism evidence="2 3">
    <name type="scientific">Chenopodium quinoa</name>
    <name type="common">Quinoa</name>
    <dbReference type="NCBI Taxonomy" id="63459"/>
    <lineage>
        <taxon>Eukaryota</taxon>
        <taxon>Viridiplantae</taxon>
        <taxon>Streptophyta</taxon>
        <taxon>Embryophyta</taxon>
        <taxon>Tracheophyta</taxon>
        <taxon>Spermatophyta</taxon>
        <taxon>Magnoliopsida</taxon>
        <taxon>eudicotyledons</taxon>
        <taxon>Gunneridae</taxon>
        <taxon>Pentapetalae</taxon>
        <taxon>Caryophyllales</taxon>
        <taxon>Chenopodiaceae</taxon>
        <taxon>Chenopodioideae</taxon>
        <taxon>Atripliceae</taxon>
        <taxon>Chenopodium</taxon>
    </lineage>
</organism>
<dbReference type="Proteomes" id="UP000596660">
    <property type="component" value="Unplaced"/>
</dbReference>
<evidence type="ECO:0000313" key="3">
    <source>
        <dbReference type="Proteomes" id="UP000596660"/>
    </source>
</evidence>
<name>A0A803LQD4_CHEQI</name>
<dbReference type="EnsemblPlants" id="AUR62017163-RA">
    <property type="protein sequence ID" value="AUR62017163-RA:cds"/>
    <property type="gene ID" value="AUR62017163"/>
</dbReference>
<evidence type="ECO:0000256" key="1">
    <source>
        <dbReference type="SAM" id="MobiDB-lite"/>
    </source>
</evidence>
<dbReference type="AlphaFoldDB" id="A0A803LQD4"/>
<keyword evidence="3" id="KW-1185">Reference proteome</keyword>
<feature type="compositionally biased region" description="Polar residues" evidence="1">
    <location>
        <begin position="45"/>
        <end position="58"/>
    </location>
</feature>
<dbReference type="Gramene" id="AUR62017163-RA">
    <property type="protein sequence ID" value="AUR62017163-RA:cds"/>
    <property type="gene ID" value="AUR62017163"/>
</dbReference>
<dbReference type="PANTHER" id="PTHR36704:SF1">
    <property type="entry name" value="OS06G0239700 PROTEIN"/>
    <property type="match status" value="1"/>
</dbReference>
<protein>
    <submittedName>
        <fullName evidence="2">Uncharacterized protein</fullName>
    </submittedName>
</protein>
<reference evidence="2" key="1">
    <citation type="journal article" date="2017" name="Nature">
        <title>The genome of Chenopodium quinoa.</title>
        <authorList>
            <person name="Jarvis D.E."/>
            <person name="Ho Y.S."/>
            <person name="Lightfoot D.J."/>
            <person name="Schmoeckel S.M."/>
            <person name="Li B."/>
            <person name="Borm T.J.A."/>
            <person name="Ohyanagi H."/>
            <person name="Mineta K."/>
            <person name="Michell C.T."/>
            <person name="Saber N."/>
            <person name="Kharbatia N.M."/>
            <person name="Rupper R.R."/>
            <person name="Sharp A.R."/>
            <person name="Dally N."/>
            <person name="Boughton B.A."/>
            <person name="Woo Y.H."/>
            <person name="Gao G."/>
            <person name="Schijlen E.G.W.M."/>
            <person name="Guo X."/>
            <person name="Momin A.A."/>
            <person name="Negrao S."/>
            <person name="Al-Babili S."/>
            <person name="Gehring C."/>
            <person name="Roessner U."/>
            <person name="Jung C."/>
            <person name="Murphy K."/>
            <person name="Arold S.T."/>
            <person name="Gojobori T."/>
            <person name="van der Linden C.G."/>
            <person name="van Loo E.N."/>
            <person name="Jellen E.N."/>
            <person name="Maughan P.J."/>
            <person name="Tester M."/>
        </authorList>
    </citation>
    <scope>NUCLEOTIDE SEQUENCE [LARGE SCALE GENOMIC DNA]</scope>
    <source>
        <strain evidence="2">cv. PI 614886</strain>
    </source>
</reference>